<dbReference type="OrthoDB" id="1896086at2759"/>
<evidence type="ECO:0000313" key="2">
    <source>
        <dbReference type="EMBL" id="CAF9937709.1"/>
    </source>
</evidence>
<organism evidence="2 3">
    <name type="scientific">Alectoria fallacina</name>
    <dbReference type="NCBI Taxonomy" id="1903189"/>
    <lineage>
        <taxon>Eukaryota</taxon>
        <taxon>Fungi</taxon>
        <taxon>Dikarya</taxon>
        <taxon>Ascomycota</taxon>
        <taxon>Pezizomycotina</taxon>
        <taxon>Lecanoromycetes</taxon>
        <taxon>OSLEUM clade</taxon>
        <taxon>Lecanoromycetidae</taxon>
        <taxon>Lecanorales</taxon>
        <taxon>Lecanorineae</taxon>
        <taxon>Parmeliaceae</taxon>
        <taxon>Alectoria</taxon>
    </lineage>
</organism>
<gene>
    <name evidence="2" type="ORF">ALECFALPRED_007375</name>
</gene>
<dbReference type="EMBL" id="CAJPDR010000482">
    <property type="protein sequence ID" value="CAF9937709.1"/>
    <property type="molecule type" value="Genomic_DNA"/>
</dbReference>
<reference evidence="2" key="1">
    <citation type="submission" date="2021-03" db="EMBL/GenBank/DDBJ databases">
        <authorList>
            <person name="Tagirdzhanova G."/>
        </authorList>
    </citation>
    <scope>NUCLEOTIDE SEQUENCE</scope>
</reference>
<sequence length="157" mass="16833">MPAPHTFPASRPSIKISDSTNRPSSGILTENTYPSVIVDPDNVCPQEGSTTTPNFWALQFQYYPDGSAQGDTIFVKTDCGTRAPLPLDQQDPAYNHPGVPLPRNQYNMIAVTWANISAADPAVPSTAPVPGPSIVTDSAATLKQRRSARLLRDLVGS</sequence>
<feature type="region of interest" description="Disordered" evidence="1">
    <location>
        <begin position="1"/>
        <end position="30"/>
    </location>
</feature>
<accession>A0A8H3GA88</accession>
<evidence type="ECO:0000313" key="3">
    <source>
        <dbReference type="Proteomes" id="UP000664203"/>
    </source>
</evidence>
<dbReference type="Proteomes" id="UP000664203">
    <property type="component" value="Unassembled WGS sequence"/>
</dbReference>
<protein>
    <submittedName>
        <fullName evidence="2">Uncharacterized protein</fullName>
    </submittedName>
</protein>
<dbReference type="AlphaFoldDB" id="A0A8H3GA88"/>
<evidence type="ECO:0000256" key="1">
    <source>
        <dbReference type="SAM" id="MobiDB-lite"/>
    </source>
</evidence>
<proteinExistence type="predicted"/>
<comment type="caution">
    <text evidence="2">The sequence shown here is derived from an EMBL/GenBank/DDBJ whole genome shotgun (WGS) entry which is preliminary data.</text>
</comment>
<feature type="compositionally biased region" description="Polar residues" evidence="1">
    <location>
        <begin position="16"/>
        <end position="30"/>
    </location>
</feature>
<keyword evidence="3" id="KW-1185">Reference proteome</keyword>
<name>A0A8H3GA88_9LECA</name>